<dbReference type="WBParaSite" id="Csp11.Scaffold457.g1372.t1">
    <property type="protein sequence ID" value="Csp11.Scaffold457.g1372.t1"/>
    <property type="gene ID" value="Csp11.Scaffold457.g1372"/>
</dbReference>
<keyword evidence="1" id="KW-1133">Transmembrane helix</keyword>
<dbReference type="SUPFAM" id="SSF49854">
    <property type="entry name" value="Spermadhesin, CUB domain"/>
    <property type="match status" value="1"/>
</dbReference>
<dbReference type="STRING" id="1561998.A0A1I7T108"/>
<dbReference type="InterPro" id="IPR056013">
    <property type="entry name" value="DUF7591"/>
</dbReference>
<dbReference type="Pfam" id="PF02408">
    <property type="entry name" value="CUB_2"/>
    <property type="match status" value="1"/>
</dbReference>
<dbReference type="PANTHER" id="PTHR47920:SF1">
    <property type="entry name" value="CUB-LIKE DOMAIN-CONTAINING PROTEIN"/>
    <property type="match status" value="1"/>
</dbReference>
<evidence type="ECO:0000259" key="4">
    <source>
        <dbReference type="Pfam" id="PF24511"/>
    </source>
</evidence>
<evidence type="ECO:0000313" key="6">
    <source>
        <dbReference type="Proteomes" id="UP000095282"/>
    </source>
</evidence>
<dbReference type="Proteomes" id="UP000095282">
    <property type="component" value="Unplaced"/>
</dbReference>
<protein>
    <submittedName>
        <fullName evidence="7">CUB_2 domain-containing protein</fullName>
    </submittedName>
</protein>
<dbReference type="eggNOG" id="ENOG502TGXF">
    <property type="taxonomic scope" value="Eukaryota"/>
</dbReference>
<keyword evidence="1" id="KW-0472">Membrane</keyword>
<feature type="domain" description="DUF7592" evidence="5">
    <location>
        <begin position="148"/>
        <end position="229"/>
    </location>
</feature>
<reference evidence="7" key="1">
    <citation type="submission" date="2016-11" db="UniProtKB">
        <authorList>
            <consortium name="WormBaseParasite"/>
        </authorList>
    </citation>
    <scope>IDENTIFICATION</scope>
</reference>
<dbReference type="Pfam" id="PF24512">
    <property type="entry name" value="DUF7592"/>
    <property type="match status" value="1"/>
</dbReference>
<dbReference type="InterPro" id="IPR035914">
    <property type="entry name" value="Sperma_CUB_dom_sf"/>
</dbReference>
<dbReference type="InterPro" id="IPR003366">
    <property type="entry name" value="CUB-like_dom"/>
</dbReference>
<dbReference type="AlphaFoldDB" id="A0A1I7T108"/>
<accession>A0A1I7T108</accession>
<name>A0A1I7T108_9PELO</name>
<feature type="domain" description="DUF7591" evidence="4">
    <location>
        <begin position="246"/>
        <end position="347"/>
    </location>
</feature>
<feature type="domain" description="CUB-like" evidence="3">
    <location>
        <begin position="21"/>
        <end position="136"/>
    </location>
</feature>
<feature type="signal peptide" evidence="2">
    <location>
        <begin position="1"/>
        <end position="20"/>
    </location>
</feature>
<evidence type="ECO:0000256" key="2">
    <source>
        <dbReference type="SAM" id="SignalP"/>
    </source>
</evidence>
<feature type="chain" id="PRO_5009306895" evidence="2">
    <location>
        <begin position="21"/>
        <end position="484"/>
    </location>
</feature>
<evidence type="ECO:0000256" key="1">
    <source>
        <dbReference type="SAM" id="Phobius"/>
    </source>
</evidence>
<keyword evidence="2" id="KW-0732">Signal</keyword>
<keyword evidence="6" id="KW-1185">Reference proteome</keyword>
<proteinExistence type="predicted"/>
<evidence type="ECO:0000259" key="3">
    <source>
        <dbReference type="Pfam" id="PF02408"/>
    </source>
</evidence>
<evidence type="ECO:0000259" key="5">
    <source>
        <dbReference type="Pfam" id="PF24512"/>
    </source>
</evidence>
<feature type="transmembrane region" description="Helical" evidence="1">
    <location>
        <begin position="466"/>
        <end position="483"/>
    </location>
</feature>
<dbReference type="InterPro" id="IPR056014">
    <property type="entry name" value="DUF7592"/>
</dbReference>
<keyword evidence="1" id="KW-0812">Transmembrane</keyword>
<organism evidence="6 7">
    <name type="scientific">Caenorhabditis tropicalis</name>
    <dbReference type="NCBI Taxonomy" id="1561998"/>
    <lineage>
        <taxon>Eukaryota</taxon>
        <taxon>Metazoa</taxon>
        <taxon>Ecdysozoa</taxon>
        <taxon>Nematoda</taxon>
        <taxon>Chromadorea</taxon>
        <taxon>Rhabditida</taxon>
        <taxon>Rhabditina</taxon>
        <taxon>Rhabditomorpha</taxon>
        <taxon>Rhabditoidea</taxon>
        <taxon>Rhabditidae</taxon>
        <taxon>Peloderinae</taxon>
        <taxon>Caenorhabditis</taxon>
    </lineage>
</organism>
<dbReference type="PANTHER" id="PTHR47920">
    <property type="entry name" value="PROTEIN CBG13378-RELATED"/>
    <property type="match status" value="1"/>
</dbReference>
<dbReference type="Pfam" id="PF24511">
    <property type="entry name" value="DUF7591"/>
    <property type="match status" value="1"/>
</dbReference>
<evidence type="ECO:0000313" key="7">
    <source>
        <dbReference type="WBParaSite" id="Csp11.Scaffold457.g1372.t1"/>
    </source>
</evidence>
<sequence length="484" mass="53725">MKNFFLQLLISSFFVSKIIADPYNCAGIQTINPPTNISIPWYYPAKWDISQPAPQYAASQNCTWIMNVPKGMFAYLAVKANTVQPSILKMTDSVGYITTIESTSKEQFFVTDPSFRVDLQSFAVGTFGMTVQWYTVNPTIPTTVQIHSKSTPLILFGGDFDNATVIQADTRVSFLVVPPTTLDFYDFLRLTQVYDGPSIASTHIGNLYQFMSSGNNFVSTGNSITFFSLYPGFRTGSGVIFQDYDDVKQFKSYKSINCISFVNNCQFTINARQGTAAAIRYSPTFYVKNIEMPNTNELSVYTDYVKQSHKLADYKSTNTKTNIPQKFNGKLTTFVLDQDEATIQFSDNAIDAKWTSGFDGRRGFFSSPNYGLSTNDQNFSDKIFGVSTSDITYTVDGSSINGDAILNVTIVLGGKTVISDIYTSSRLVGGVVKARGDSIEVQYQTNGSITSGSYVTFRFEKSTSTALNGVFISFIFSIWISLFK</sequence>